<dbReference type="InterPro" id="IPR002104">
    <property type="entry name" value="Integrase_catalytic"/>
</dbReference>
<reference evidence="4" key="1">
    <citation type="submission" date="2018-05" db="EMBL/GenBank/DDBJ databases">
        <authorList>
            <person name="Lanie J.A."/>
            <person name="Ng W.-L."/>
            <person name="Kazmierczak K.M."/>
            <person name="Andrzejewski T.M."/>
            <person name="Davidsen T.M."/>
            <person name="Wayne K.J."/>
            <person name="Tettelin H."/>
            <person name="Glass J.I."/>
            <person name="Rusch D."/>
            <person name="Podicherti R."/>
            <person name="Tsui H.-C.T."/>
            <person name="Winkler M.E."/>
        </authorList>
    </citation>
    <scope>NUCLEOTIDE SEQUENCE</scope>
</reference>
<protein>
    <recommendedName>
        <fullName evidence="3">Tyr recombinase domain-containing protein</fullName>
    </recommendedName>
</protein>
<keyword evidence="1" id="KW-0238">DNA-binding</keyword>
<dbReference type="GO" id="GO:0003677">
    <property type="term" value="F:DNA binding"/>
    <property type="evidence" value="ECO:0007669"/>
    <property type="project" value="UniProtKB-KW"/>
</dbReference>
<keyword evidence="2" id="KW-0233">DNA recombination</keyword>
<dbReference type="EMBL" id="UINC01086643">
    <property type="protein sequence ID" value="SVC35291.1"/>
    <property type="molecule type" value="Genomic_DNA"/>
</dbReference>
<name>A0A382LKA4_9ZZZZ</name>
<evidence type="ECO:0000259" key="3">
    <source>
        <dbReference type="PROSITE" id="PS51898"/>
    </source>
</evidence>
<dbReference type="InterPro" id="IPR050090">
    <property type="entry name" value="Tyrosine_recombinase_XerCD"/>
</dbReference>
<dbReference type="GO" id="GO:0015074">
    <property type="term" value="P:DNA integration"/>
    <property type="evidence" value="ECO:0007669"/>
    <property type="project" value="InterPro"/>
</dbReference>
<dbReference type="PROSITE" id="PS51898">
    <property type="entry name" value="TYR_RECOMBINASE"/>
    <property type="match status" value="1"/>
</dbReference>
<feature type="domain" description="Tyr recombinase" evidence="3">
    <location>
        <begin position="111"/>
        <end position="287"/>
    </location>
</feature>
<evidence type="ECO:0000256" key="1">
    <source>
        <dbReference type="ARBA" id="ARBA00023125"/>
    </source>
</evidence>
<dbReference type="PANTHER" id="PTHR30349:SF41">
    <property type="entry name" value="INTEGRASE_RECOMBINASE PROTEIN MJ0367-RELATED"/>
    <property type="match status" value="1"/>
</dbReference>
<sequence length="290" mass="34074">MAKAVYDFIIKNGYSFNEKLEPVELFDSLIRNKFKEPLSVSYLKTLTCLARTLKEELVSKGKISLQFINSIPLRYNNNTSYNTTRRHLNVLVNYLYENNFPIERSKLKSRKQEETLHKPIDNVKKLLAKVKAFNEDLYLCCLFTYGCLLRPHQEIRLLKWEDFTSDLSHIRLSGNQVKSKRNRIVPVSLKIREILKRKEGHLNIFTGLKQPYSRSYFIQLWRRFKRLNPEVDREITLYSFRHSGAIDIFKRTGSITKLQKAMGHSSMTVSLTYLRGLEVAELKEGDMPMI</sequence>
<evidence type="ECO:0000256" key="2">
    <source>
        <dbReference type="ARBA" id="ARBA00023172"/>
    </source>
</evidence>
<gene>
    <name evidence="4" type="ORF">METZ01_LOCUS288145</name>
</gene>
<evidence type="ECO:0000313" key="4">
    <source>
        <dbReference type="EMBL" id="SVC35291.1"/>
    </source>
</evidence>
<dbReference type="InterPro" id="IPR013762">
    <property type="entry name" value="Integrase-like_cat_sf"/>
</dbReference>
<dbReference type="InterPro" id="IPR011010">
    <property type="entry name" value="DNA_brk_join_enz"/>
</dbReference>
<accession>A0A382LKA4</accession>
<proteinExistence type="predicted"/>
<dbReference type="Pfam" id="PF00589">
    <property type="entry name" value="Phage_integrase"/>
    <property type="match status" value="1"/>
</dbReference>
<dbReference type="AlphaFoldDB" id="A0A382LKA4"/>
<organism evidence="4">
    <name type="scientific">marine metagenome</name>
    <dbReference type="NCBI Taxonomy" id="408172"/>
    <lineage>
        <taxon>unclassified sequences</taxon>
        <taxon>metagenomes</taxon>
        <taxon>ecological metagenomes</taxon>
    </lineage>
</organism>
<dbReference type="SUPFAM" id="SSF56349">
    <property type="entry name" value="DNA breaking-rejoining enzymes"/>
    <property type="match status" value="1"/>
</dbReference>
<dbReference type="Gene3D" id="1.10.443.10">
    <property type="entry name" value="Intergrase catalytic core"/>
    <property type="match status" value="1"/>
</dbReference>
<dbReference type="PANTHER" id="PTHR30349">
    <property type="entry name" value="PHAGE INTEGRASE-RELATED"/>
    <property type="match status" value="1"/>
</dbReference>
<dbReference type="GO" id="GO:0006310">
    <property type="term" value="P:DNA recombination"/>
    <property type="evidence" value="ECO:0007669"/>
    <property type="project" value="UniProtKB-KW"/>
</dbReference>